<keyword evidence="7" id="KW-0597">Phosphoprotein</keyword>
<keyword evidence="12" id="KW-1185">Reference proteome</keyword>
<protein>
    <submittedName>
        <fullName evidence="11">Response regulator</fullName>
    </submittedName>
</protein>
<name>A0AAW5QWH9_9HYPH</name>
<feature type="domain" description="Guanylate cyclase" evidence="10">
    <location>
        <begin position="190"/>
        <end position="313"/>
    </location>
</feature>
<feature type="domain" description="Response regulatory" evidence="9">
    <location>
        <begin position="13"/>
        <end position="129"/>
    </location>
</feature>
<dbReference type="InterPro" id="IPR029787">
    <property type="entry name" value="Nucleotide_cyclase"/>
</dbReference>
<dbReference type="SUPFAM" id="SSF52172">
    <property type="entry name" value="CheY-like"/>
    <property type="match status" value="1"/>
</dbReference>
<evidence type="ECO:0000256" key="1">
    <source>
        <dbReference type="ARBA" id="ARBA00004370"/>
    </source>
</evidence>
<dbReference type="SMART" id="SM00044">
    <property type="entry name" value="CYCc"/>
    <property type="match status" value="1"/>
</dbReference>
<dbReference type="PROSITE" id="PS50110">
    <property type="entry name" value="RESPONSE_REGULATORY"/>
    <property type="match status" value="1"/>
</dbReference>
<feature type="coiled-coil region" evidence="8">
    <location>
        <begin position="135"/>
        <end position="165"/>
    </location>
</feature>
<dbReference type="SUPFAM" id="SSF55073">
    <property type="entry name" value="Nucleotide cyclase"/>
    <property type="match status" value="1"/>
</dbReference>
<dbReference type="PANTHER" id="PTHR11920:SF335">
    <property type="entry name" value="GUANYLATE CYCLASE"/>
    <property type="match status" value="1"/>
</dbReference>
<evidence type="ECO:0000256" key="5">
    <source>
        <dbReference type="ARBA" id="ARBA00023136"/>
    </source>
</evidence>
<dbReference type="PANTHER" id="PTHR11920">
    <property type="entry name" value="GUANYLYL CYCLASE"/>
    <property type="match status" value="1"/>
</dbReference>
<dbReference type="InterPro" id="IPR011006">
    <property type="entry name" value="CheY-like_superfamily"/>
</dbReference>
<keyword evidence="4" id="KW-1133">Transmembrane helix</keyword>
<dbReference type="GO" id="GO:0000160">
    <property type="term" value="P:phosphorelay signal transduction system"/>
    <property type="evidence" value="ECO:0007669"/>
    <property type="project" value="InterPro"/>
</dbReference>
<dbReference type="Pfam" id="PF00211">
    <property type="entry name" value="Guanylate_cyc"/>
    <property type="match status" value="1"/>
</dbReference>
<keyword evidence="5" id="KW-0472">Membrane</keyword>
<evidence type="ECO:0000256" key="4">
    <source>
        <dbReference type="ARBA" id="ARBA00022989"/>
    </source>
</evidence>
<dbReference type="InterPro" id="IPR001789">
    <property type="entry name" value="Sig_transdc_resp-reg_receiver"/>
</dbReference>
<evidence type="ECO:0000256" key="7">
    <source>
        <dbReference type="PROSITE-ProRule" id="PRU00169"/>
    </source>
</evidence>
<dbReference type="SMART" id="SM00448">
    <property type="entry name" value="REC"/>
    <property type="match status" value="1"/>
</dbReference>
<dbReference type="InterPro" id="IPR050401">
    <property type="entry name" value="Cyclic_nucleotide_synthase"/>
</dbReference>
<dbReference type="PROSITE" id="PS50125">
    <property type="entry name" value="GUANYLATE_CYCLASE_2"/>
    <property type="match status" value="1"/>
</dbReference>
<feature type="modified residue" description="4-aspartylphosphate" evidence="7">
    <location>
        <position position="62"/>
    </location>
</feature>
<comment type="caution">
    <text evidence="11">The sequence shown here is derived from an EMBL/GenBank/DDBJ whole genome shotgun (WGS) entry which is preliminary data.</text>
</comment>
<dbReference type="Proteomes" id="UP001320898">
    <property type="component" value="Unassembled WGS sequence"/>
</dbReference>
<dbReference type="InterPro" id="IPR001054">
    <property type="entry name" value="A/G_cyclase"/>
</dbReference>
<dbReference type="GO" id="GO:0000166">
    <property type="term" value="F:nucleotide binding"/>
    <property type="evidence" value="ECO:0007669"/>
    <property type="project" value="UniProtKB-KW"/>
</dbReference>
<keyword evidence="3" id="KW-0547">Nucleotide-binding</keyword>
<evidence type="ECO:0000313" key="12">
    <source>
        <dbReference type="Proteomes" id="UP001320898"/>
    </source>
</evidence>
<dbReference type="RefSeq" id="WP_261614914.1">
    <property type="nucleotide sequence ID" value="NZ_JALIDZ010000002.1"/>
</dbReference>
<dbReference type="GO" id="GO:0009190">
    <property type="term" value="P:cyclic nucleotide biosynthetic process"/>
    <property type="evidence" value="ECO:0007669"/>
    <property type="project" value="InterPro"/>
</dbReference>
<dbReference type="Gene3D" id="3.30.70.1230">
    <property type="entry name" value="Nucleotide cyclase"/>
    <property type="match status" value="1"/>
</dbReference>
<keyword evidence="2" id="KW-0812">Transmembrane</keyword>
<evidence type="ECO:0000256" key="6">
    <source>
        <dbReference type="ARBA" id="ARBA00023239"/>
    </source>
</evidence>
<evidence type="ECO:0000259" key="10">
    <source>
        <dbReference type="PROSITE" id="PS50125"/>
    </source>
</evidence>
<dbReference type="GO" id="GO:0016020">
    <property type="term" value="C:membrane"/>
    <property type="evidence" value="ECO:0007669"/>
    <property type="project" value="UniProtKB-SubCell"/>
</dbReference>
<organism evidence="11 12">
    <name type="scientific">Microbaculum marinisediminis</name>
    <dbReference type="NCBI Taxonomy" id="2931392"/>
    <lineage>
        <taxon>Bacteria</taxon>
        <taxon>Pseudomonadati</taxon>
        <taxon>Pseudomonadota</taxon>
        <taxon>Alphaproteobacteria</taxon>
        <taxon>Hyphomicrobiales</taxon>
        <taxon>Tepidamorphaceae</taxon>
        <taxon>Microbaculum</taxon>
    </lineage>
</organism>
<dbReference type="EMBL" id="JALIDZ010000002">
    <property type="protein sequence ID" value="MCT8971352.1"/>
    <property type="molecule type" value="Genomic_DNA"/>
</dbReference>
<dbReference type="AlphaFoldDB" id="A0AAW5QWH9"/>
<dbReference type="CDD" id="cd07302">
    <property type="entry name" value="CHD"/>
    <property type="match status" value="1"/>
</dbReference>
<reference evidence="11 12" key="1">
    <citation type="submission" date="2022-04" db="EMBL/GenBank/DDBJ databases">
        <authorList>
            <person name="Ye Y.-Q."/>
            <person name="Du Z.-J."/>
        </authorList>
    </citation>
    <scope>NUCLEOTIDE SEQUENCE [LARGE SCALE GENOMIC DNA]</scope>
    <source>
        <strain evidence="11 12">A6E488</strain>
    </source>
</reference>
<proteinExistence type="predicted"/>
<comment type="subcellular location">
    <subcellularLocation>
        <location evidence="1">Membrane</location>
    </subcellularLocation>
</comment>
<keyword evidence="8" id="KW-0175">Coiled coil</keyword>
<sequence>MNAIALEPRHQPVVLVVEDDEANRELLLDELDFIGCRGIAASNGEEALSVLDATDIDVVLLDVQMPSMNGFEVLRRLRADPRRRMLPVVMISALSDMANVVRCLELGADDYLPKPFNPVLLKARISGSLQKKRWRDQEATYLARMERQLAEIESERARADSLLEVVLPAAALRELKRTGTVAPRRYDNVVVLFSDIVQFTRYSETHPAEEVVANLDRLIEACEWGLAEHGLDKIKTVGDGVMATANMAVPHGDPVMAAVRAGRAMVAAAADNPAGWRMRVGISFGPVVGGVVGRSKFSFDAWGDPVNVAARLSGLGNDSAVYLSQDAFDRIAGRAAATRLDGIALKGKGAVPVYRIDAD</sequence>
<dbReference type="Pfam" id="PF00072">
    <property type="entry name" value="Response_reg"/>
    <property type="match status" value="1"/>
</dbReference>
<evidence type="ECO:0000259" key="9">
    <source>
        <dbReference type="PROSITE" id="PS50110"/>
    </source>
</evidence>
<evidence type="ECO:0000256" key="3">
    <source>
        <dbReference type="ARBA" id="ARBA00022741"/>
    </source>
</evidence>
<dbReference type="GO" id="GO:0004016">
    <property type="term" value="F:adenylate cyclase activity"/>
    <property type="evidence" value="ECO:0007669"/>
    <property type="project" value="UniProtKB-ARBA"/>
</dbReference>
<keyword evidence="6" id="KW-0456">Lyase</keyword>
<accession>A0AAW5QWH9</accession>
<evidence type="ECO:0000256" key="2">
    <source>
        <dbReference type="ARBA" id="ARBA00022692"/>
    </source>
</evidence>
<evidence type="ECO:0000256" key="8">
    <source>
        <dbReference type="SAM" id="Coils"/>
    </source>
</evidence>
<gene>
    <name evidence="11" type="ORF">MUB46_05700</name>
</gene>
<dbReference type="Gene3D" id="3.40.50.2300">
    <property type="match status" value="1"/>
</dbReference>
<evidence type="ECO:0000313" key="11">
    <source>
        <dbReference type="EMBL" id="MCT8971352.1"/>
    </source>
</evidence>